<reference evidence="2" key="2">
    <citation type="journal article" date="2008" name="Antimicrob. Agents Chemother.">
        <title>Biosynthetic investigations of lactonamycin and lactonamycin z: cloning of the biosynthetic gene clusters and discovery of an unusual starter unit.</title>
        <authorList>
            <person name="Zhang X."/>
            <person name="Alemany L.B."/>
            <person name="Fiedler H.P."/>
            <person name="Goodfellow M."/>
            <person name="Parry R.J."/>
        </authorList>
    </citation>
    <scope>NUCLEOTIDE SEQUENCE</scope>
    <source>
        <strain evidence="2">MJ773-88K4</strain>
    </source>
</reference>
<dbReference type="InterPro" id="IPR007138">
    <property type="entry name" value="ABM_dom"/>
</dbReference>
<dbReference type="Pfam" id="PF03992">
    <property type="entry name" value="ABM"/>
    <property type="match status" value="1"/>
</dbReference>
<name>B0LJ16_STRRH</name>
<protein>
    <submittedName>
        <fullName evidence="2">Lct33</fullName>
    </submittedName>
</protein>
<accession>B0LJ16</accession>
<dbReference type="SUPFAM" id="SSF54909">
    <property type="entry name" value="Dimeric alpha+beta barrel"/>
    <property type="match status" value="1"/>
</dbReference>
<dbReference type="PROSITE" id="PS51725">
    <property type="entry name" value="ABM"/>
    <property type="match status" value="1"/>
</dbReference>
<evidence type="ECO:0000313" key="2">
    <source>
        <dbReference type="EMBL" id="ABX71116.1"/>
    </source>
</evidence>
<dbReference type="EMBL" id="EU147298">
    <property type="protein sequence ID" value="ABX71116.1"/>
    <property type="molecule type" value="Genomic_DNA"/>
</dbReference>
<gene>
    <name evidence="2" type="primary">lct33</name>
</gene>
<dbReference type="AlphaFoldDB" id="B0LJ16"/>
<sequence length="115" mass="13035">MGTIARENDYYTLVNVFTVTPENQGRIYDAVIEATDIIEKFPGFVSANVHRSDDGTRVINYAQWRSKDEFDAMRAHPDVQDHFRACRAITDDIVPIFCEVTHVHRSPSAGLRHAG</sequence>
<dbReference type="InterPro" id="IPR011008">
    <property type="entry name" value="Dimeric_a/b-barrel"/>
</dbReference>
<evidence type="ECO:0000259" key="1">
    <source>
        <dbReference type="PROSITE" id="PS51725"/>
    </source>
</evidence>
<organism evidence="2">
    <name type="scientific">Streptomyces rishiriensis</name>
    <dbReference type="NCBI Taxonomy" id="68264"/>
    <lineage>
        <taxon>Bacteria</taxon>
        <taxon>Bacillati</taxon>
        <taxon>Actinomycetota</taxon>
        <taxon>Actinomycetes</taxon>
        <taxon>Kitasatosporales</taxon>
        <taxon>Streptomycetaceae</taxon>
        <taxon>Streptomyces</taxon>
    </lineage>
</organism>
<feature type="domain" description="ABM" evidence="1">
    <location>
        <begin position="11"/>
        <end position="100"/>
    </location>
</feature>
<proteinExistence type="predicted"/>
<reference evidence="2" key="1">
    <citation type="submission" date="2007-09" db="EMBL/GenBank/DDBJ databases">
        <authorList>
            <person name="Zhang X.J."/>
            <person name="Alemany L.B."/>
            <person name="Fiedler H.-P."/>
            <person name="Goodfellow M."/>
            <person name="Parry R.J."/>
        </authorList>
    </citation>
    <scope>NUCLEOTIDE SEQUENCE</scope>
    <source>
        <strain evidence="2">MJ773-88K4</strain>
    </source>
</reference>
<dbReference type="Gene3D" id="3.30.70.100">
    <property type="match status" value="1"/>
</dbReference>